<dbReference type="HOGENOM" id="CLU_655180_0_0_5"/>
<dbReference type="Proteomes" id="UP000018542">
    <property type="component" value="Chromosome"/>
</dbReference>
<dbReference type="AlphaFoldDB" id="V5SHH7"/>
<dbReference type="STRING" id="1029756.W911_04695"/>
<feature type="compositionally biased region" description="Basic and acidic residues" evidence="2">
    <location>
        <begin position="410"/>
        <end position="419"/>
    </location>
</feature>
<sequence length="419" mass="48957">MIPVVTTGTSFRGCVSYMAHDKRREGDPGPATSDRVAWTQTRNLPTDNVERAWRIMAFTATHQKELKAAAGERLTGQRCKKPVYSLTLAWDPSQNPSKDEMLRAVDEALKTLHMDGRQAVVFCHTDEPQPHVHVVVNRICHLTGRAADIKRDWIKLSKWAERYERETGRILCDLRVNHNARRAAGEYVKNDNLTRHEYETVRLYMEKSPDQIRTERSLQQTADRLQIVSRLAYRRRIFERRLEELYGAARDTVARQISALEGQRSLKGLFAAIVRFTKRLTGETARQERRISDLKKTLANLEIRIKEQRVTFEAQHTAEMAKLKNRHRVERERDERLIAHARSRSEREHMGLKARLNFKLRGDPAQRFVPREEHRQILSRDLSSAGADTREKRWSRKEGRGAHRTLGRARPQERRRERD</sequence>
<evidence type="ECO:0000313" key="5">
    <source>
        <dbReference type="Proteomes" id="UP000018542"/>
    </source>
</evidence>
<dbReference type="Pfam" id="PF03432">
    <property type="entry name" value="Relaxase"/>
    <property type="match status" value="1"/>
</dbReference>
<accession>V5SHH7</accession>
<evidence type="ECO:0000313" key="4">
    <source>
        <dbReference type="EMBL" id="AHB49957.1"/>
    </source>
</evidence>
<gene>
    <name evidence="4" type="ORF">W911_04695</name>
</gene>
<feature type="domain" description="MobA/VirD2-like nuclease" evidence="3">
    <location>
        <begin position="38"/>
        <end position="168"/>
    </location>
</feature>
<keyword evidence="5" id="KW-1185">Reference proteome</keyword>
<feature type="compositionally biased region" description="Basic and acidic residues" evidence="2">
    <location>
        <begin position="367"/>
        <end position="378"/>
    </location>
</feature>
<dbReference type="RefSeq" id="WP_023786346.1">
    <property type="nucleotide sequence ID" value="NC_022997.1"/>
</dbReference>
<organism evidence="4 5">
    <name type="scientific">Hyphomicrobium nitrativorans NL23</name>
    <dbReference type="NCBI Taxonomy" id="1029756"/>
    <lineage>
        <taxon>Bacteria</taxon>
        <taxon>Pseudomonadati</taxon>
        <taxon>Pseudomonadota</taxon>
        <taxon>Alphaproteobacteria</taxon>
        <taxon>Hyphomicrobiales</taxon>
        <taxon>Hyphomicrobiaceae</taxon>
        <taxon>Hyphomicrobium</taxon>
    </lineage>
</organism>
<evidence type="ECO:0000259" key="3">
    <source>
        <dbReference type="Pfam" id="PF03432"/>
    </source>
</evidence>
<dbReference type="PATRIC" id="fig|1029756.8.peg.985"/>
<name>V5SHH7_9HYPH</name>
<feature type="region of interest" description="Disordered" evidence="2">
    <location>
        <begin position="367"/>
        <end position="419"/>
    </location>
</feature>
<reference evidence="4 5" key="1">
    <citation type="journal article" date="2014" name="Genome Announc.">
        <title>Complete Genome Sequence of Hyphomicrobium nitrativorans Strain NL23, a Denitrifying Bacterium Isolated from Biofilm of a Methanol-Fed Denitrification System Treating Seawater at the Montreal Biodome.</title>
        <authorList>
            <person name="Martineau C."/>
            <person name="Villeneuve C."/>
            <person name="Mauffrey F."/>
            <person name="Villemur R."/>
        </authorList>
    </citation>
    <scope>NUCLEOTIDE SEQUENCE [LARGE SCALE GENOMIC DNA]</scope>
    <source>
        <strain evidence="4">NL23</strain>
    </source>
</reference>
<feature type="compositionally biased region" description="Basic and acidic residues" evidence="2">
    <location>
        <begin position="388"/>
        <end position="401"/>
    </location>
</feature>
<protein>
    <recommendedName>
        <fullName evidence="3">MobA/VirD2-like nuclease domain-containing protein</fullName>
    </recommendedName>
</protein>
<keyword evidence="1" id="KW-0175">Coiled coil</keyword>
<proteinExistence type="predicted"/>
<dbReference type="InterPro" id="IPR005094">
    <property type="entry name" value="Endonuclease_MobA/VirD2"/>
</dbReference>
<evidence type="ECO:0000256" key="1">
    <source>
        <dbReference type="SAM" id="Coils"/>
    </source>
</evidence>
<feature type="coiled-coil region" evidence="1">
    <location>
        <begin position="284"/>
        <end position="311"/>
    </location>
</feature>
<dbReference type="KEGG" id="hni:W911_04695"/>
<evidence type="ECO:0000256" key="2">
    <source>
        <dbReference type="SAM" id="MobiDB-lite"/>
    </source>
</evidence>
<dbReference type="OrthoDB" id="279005at2"/>
<dbReference type="EMBL" id="CP006912">
    <property type="protein sequence ID" value="AHB49957.1"/>
    <property type="molecule type" value="Genomic_DNA"/>
</dbReference>